<feature type="domain" description="Polysaccharide pyruvyl transferase" evidence="1">
    <location>
        <begin position="79"/>
        <end position="341"/>
    </location>
</feature>
<dbReference type="SUPFAM" id="SSF53756">
    <property type="entry name" value="UDP-Glycosyltransferase/glycogen phosphorylase"/>
    <property type="match status" value="1"/>
</dbReference>
<keyword evidence="3" id="KW-1185">Reference proteome</keyword>
<evidence type="ECO:0000313" key="2">
    <source>
        <dbReference type="EMBL" id="SDX36549.1"/>
    </source>
</evidence>
<dbReference type="GO" id="GO:0016740">
    <property type="term" value="F:transferase activity"/>
    <property type="evidence" value="ECO:0007669"/>
    <property type="project" value="UniProtKB-KW"/>
</dbReference>
<dbReference type="AlphaFoldDB" id="A0A1H3B661"/>
<gene>
    <name evidence="2" type="ORF">SAMN05444358_10542</name>
</gene>
<reference evidence="3" key="1">
    <citation type="submission" date="2016-10" db="EMBL/GenBank/DDBJ databases">
        <authorList>
            <person name="Varghese N."/>
            <person name="Submissions S."/>
        </authorList>
    </citation>
    <scope>NUCLEOTIDE SEQUENCE [LARGE SCALE GENOMIC DNA]</scope>
    <source>
        <strain evidence="3">DSM 27839</strain>
    </source>
</reference>
<dbReference type="EMBL" id="FNNP01000005">
    <property type="protein sequence ID" value="SDX36549.1"/>
    <property type="molecule type" value="Genomic_DNA"/>
</dbReference>
<dbReference type="STRING" id="985054.SAMN05444358_10542"/>
<evidence type="ECO:0000259" key="1">
    <source>
        <dbReference type="Pfam" id="PF04230"/>
    </source>
</evidence>
<protein>
    <submittedName>
        <fullName evidence="2">Polysaccharide pyruvyl transferase family protein WcaK</fullName>
    </submittedName>
</protein>
<dbReference type="Pfam" id="PF04230">
    <property type="entry name" value="PS_pyruv_trans"/>
    <property type="match status" value="1"/>
</dbReference>
<accession>A0A1H3B661</accession>
<dbReference type="PANTHER" id="PTHR36836:SF1">
    <property type="entry name" value="COLANIC ACID BIOSYNTHESIS PROTEIN WCAK"/>
    <property type="match status" value="1"/>
</dbReference>
<proteinExistence type="predicted"/>
<keyword evidence="2" id="KW-0808">Transferase</keyword>
<dbReference type="OrthoDB" id="1814359at2"/>
<evidence type="ECO:0000313" key="3">
    <source>
        <dbReference type="Proteomes" id="UP000183400"/>
    </source>
</evidence>
<dbReference type="PANTHER" id="PTHR36836">
    <property type="entry name" value="COLANIC ACID BIOSYNTHESIS PROTEIN WCAK"/>
    <property type="match status" value="1"/>
</dbReference>
<sequence>MKLIVTGVTRTGNLGGTAMLCAVQDVLLPHLTRFQLASILPTKDAAVAHTVDKAEIVAADYRTLMLVAAPFCLLFWPFRRFRLVKEIAKQVPVLKHFSDIDAVADLSGVAFIDGRGFPLLAYNVAVTLPGLFFGKPVHKLSQAMGPFNNPVNRFAAKWVLRKCTKVIARGEISLAHLHQLGLQKCEYVPDTSFALDVQPDLKLRARQEIARHLRRDKGERMVMISPSAVVQKYCESVGKDLVEILSEVVKTLHDRGIHCTLLPHSTDTGIAKNDDLKIVTAIKDHVAANHSLNIAVLDAQGDPRWARALVAQADAFIACRFHSMIAALSQAVPVVIVGWSHKYQEAAAPFKAGQMSLDYSELSTDSLCEHLLGLLDRQDDLKLMMSEVAQDCYDRSAVSIASILKAEKL</sequence>
<dbReference type="Proteomes" id="UP000183400">
    <property type="component" value="Unassembled WGS sequence"/>
</dbReference>
<dbReference type="RefSeq" id="WP_074737435.1">
    <property type="nucleotide sequence ID" value="NZ_FNNP01000005.1"/>
</dbReference>
<name>A0A1H3B661_9RHOB</name>
<dbReference type="InterPro" id="IPR007345">
    <property type="entry name" value="Polysacch_pyruvyl_Trfase"/>
</dbReference>
<organism evidence="2 3">
    <name type="scientific">Ruegeria halocynthiae</name>
    <dbReference type="NCBI Taxonomy" id="985054"/>
    <lineage>
        <taxon>Bacteria</taxon>
        <taxon>Pseudomonadati</taxon>
        <taxon>Pseudomonadota</taxon>
        <taxon>Alphaproteobacteria</taxon>
        <taxon>Rhodobacterales</taxon>
        <taxon>Roseobacteraceae</taxon>
        <taxon>Ruegeria</taxon>
    </lineage>
</organism>